<evidence type="ECO:0000256" key="2">
    <source>
        <dbReference type="ARBA" id="ARBA00023125"/>
    </source>
</evidence>
<dbReference type="InterPro" id="IPR013762">
    <property type="entry name" value="Integrase-like_cat_sf"/>
</dbReference>
<reference evidence="7 8" key="1">
    <citation type="submission" date="2022-10" db="EMBL/GenBank/DDBJ databases">
        <title>Sphingomonas sp.</title>
        <authorList>
            <person name="Jin C."/>
        </authorList>
    </citation>
    <scope>NUCLEOTIDE SEQUENCE [LARGE SCALE GENOMIC DNA]</scope>
    <source>
        <strain evidence="7 8">BN140010</strain>
    </source>
</reference>
<keyword evidence="8" id="KW-1185">Reference proteome</keyword>
<evidence type="ECO:0000313" key="8">
    <source>
        <dbReference type="Proteomes" id="UP001526246"/>
    </source>
</evidence>
<sequence length="297" mass="34192">MKWAAERESMILSGRSGDLRPVDRSLTLRSIVERYLREITPSKRSNETERYRLEKLLRDPVSETSLSSLSAAVMASYRDRRAAEVRPGTIRRELSLMNHMLDLARREWGISLFTNPVAEITKPKLNNARSRRLKQGEWLRLRAELEASGNPWVLAIVELAIETGLRRGEILDLHWSRIEWRSSTAFIPHTKTDKPRTIPLTPKAIAILQGLTRCSDRVFDTTPNAVKLAWRRATVRAKLADLRFHDLRHEAVSRFFELGLSLPEVALISGHRDPRMLMRYTHLCAADLATKLARMKR</sequence>
<dbReference type="InterPro" id="IPR050090">
    <property type="entry name" value="Tyrosine_recombinase_XerCD"/>
</dbReference>
<dbReference type="InterPro" id="IPR044068">
    <property type="entry name" value="CB"/>
</dbReference>
<evidence type="ECO:0000259" key="6">
    <source>
        <dbReference type="PROSITE" id="PS51900"/>
    </source>
</evidence>
<dbReference type="SUPFAM" id="SSF56349">
    <property type="entry name" value="DNA breaking-rejoining enzymes"/>
    <property type="match status" value="1"/>
</dbReference>
<proteinExistence type="predicted"/>
<dbReference type="RefSeq" id="WP_264881628.1">
    <property type="nucleotide sequence ID" value="NZ_JAPDOB010000001.1"/>
</dbReference>
<keyword evidence="1" id="KW-0229">DNA integration</keyword>
<name>A0ABT3JE97_9SPHN</name>
<accession>A0ABT3JE97</accession>
<dbReference type="PROSITE" id="PS51898">
    <property type="entry name" value="TYR_RECOMBINASE"/>
    <property type="match status" value="1"/>
</dbReference>
<keyword evidence="2 4" id="KW-0238">DNA-binding</keyword>
<evidence type="ECO:0000313" key="7">
    <source>
        <dbReference type="EMBL" id="MCW3797397.1"/>
    </source>
</evidence>
<dbReference type="CDD" id="cd00796">
    <property type="entry name" value="INT_Rci_Hp1_C"/>
    <property type="match status" value="1"/>
</dbReference>
<dbReference type="PANTHER" id="PTHR30349:SF94">
    <property type="entry name" value="INTEGRASE_RECOMBINASE HI_1414-RELATED"/>
    <property type="match status" value="1"/>
</dbReference>
<dbReference type="InterPro" id="IPR002104">
    <property type="entry name" value="Integrase_catalytic"/>
</dbReference>
<dbReference type="EMBL" id="JAPDOB010000001">
    <property type="protein sequence ID" value="MCW3797397.1"/>
    <property type="molecule type" value="Genomic_DNA"/>
</dbReference>
<protein>
    <submittedName>
        <fullName evidence="7">Site-specific integrase</fullName>
    </submittedName>
</protein>
<gene>
    <name evidence="7" type="ORF">OMW55_06210</name>
</gene>
<comment type="caution">
    <text evidence="7">The sequence shown here is derived from an EMBL/GenBank/DDBJ whole genome shotgun (WGS) entry which is preliminary data.</text>
</comment>
<dbReference type="InterPro" id="IPR010998">
    <property type="entry name" value="Integrase_recombinase_N"/>
</dbReference>
<keyword evidence="3" id="KW-0233">DNA recombination</keyword>
<dbReference type="Gene3D" id="1.10.150.130">
    <property type="match status" value="1"/>
</dbReference>
<feature type="domain" description="Tyr recombinase" evidence="5">
    <location>
        <begin position="128"/>
        <end position="293"/>
    </location>
</feature>
<evidence type="ECO:0000256" key="4">
    <source>
        <dbReference type="PROSITE-ProRule" id="PRU01248"/>
    </source>
</evidence>
<dbReference type="PROSITE" id="PS51900">
    <property type="entry name" value="CB"/>
    <property type="match status" value="1"/>
</dbReference>
<dbReference type="Proteomes" id="UP001526246">
    <property type="component" value="Unassembled WGS sequence"/>
</dbReference>
<dbReference type="PANTHER" id="PTHR30349">
    <property type="entry name" value="PHAGE INTEGRASE-RELATED"/>
    <property type="match status" value="1"/>
</dbReference>
<evidence type="ECO:0000259" key="5">
    <source>
        <dbReference type="PROSITE" id="PS51898"/>
    </source>
</evidence>
<feature type="domain" description="Core-binding (CB)" evidence="6">
    <location>
        <begin position="26"/>
        <end position="105"/>
    </location>
</feature>
<evidence type="ECO:0000256" key="3">
    <source>
        <dbReference type="ARBA" id="ARBA00023172"/>
    </source>
</evidence>
<dbReference type="Pfam" id="PF00589">
    <property type="entry name" value="Phage_integrase"/>
    <property type="match status" value="1"/>
</dbReference>
<evidence type="ECO:0000256" key="1">
    <source>
        <dbReference type="ARBA" id="ARBA00022908"/>
    </source>
</evidence>
<dbReference type="Gene3D" id="1.10.443.10">
    <property type="entry name" value="Intergrase catalytic core"/>
    <property type="match status" value="1"/>
</dbReference>
<dbReference type="InterPro" id="IPR011010">
    <property type="entry name" value="DNA_brk_join_enz"/>
</dbReference>
<organism evidence="7 8">
    <name type="scientific">Sphingomonas arvum</name>
    <dbReference type="NCBI Taxonomy" id="2992113"/>
    <lineage>
        <taxon>Bacteria</taxon>
        <taxon>Pseudomonadati</taxon>
        <taxon>Pseudomonadota</taxon>
        <taxon>Alphaproteobacteria</taxon>
        <taxon>Sphingomonadales</taxon>
        <taxon>Sphingomonadaceae</taxon>
        <taxon>Sphingomonas</taxon>
    </lineage>
</organism>